<evidence type="ECO:0000259" key="6">
    <source>
        <dbReference type="PROSITE" id="PS50923"/>
    </source>
</evidence>
<dbReference type="PROSITE" id="PS50923">
    <property type="entry name" value="SUSHI"/>
    <property type="match status" value="2"/>
</dbReference>
<evidence type="ECO:0000313" key="8">
    <source>
        <dbReference type="Proteomes" id="UP000694522"/>
    </source>
</evidence>
<keyword evidence="1 5" id="KW-0768">Sushi</keyword>
<accession>A0A8B9F3A5</accession>
<evidence type="ECO:0000256" key="5">
    <source>
        <dbReference type="PROSITE-ProRule" id="PRU00302"/>
    </source>
</evidence>
<protein>
    <recommendedName>
        <fullName evidence="6">Sushi domain-containing protein</fullName>
    </recommendedName>
</protein>
<dbReference type="Ensembl" id="ENSACOT00000004281.1">
    <property type="protein sequence ID" value="ENSACOP00000004121.1"/>
    <property type="gene ID" value="ENSACOG00000002924.1"/>
</dbReference>
<dbReference type="SUPFAM" id="SSF57535">
    <property type="entry name" value="Complement control module/SCR domain"/>
    <property type="match status" value="2"/>
</dbReference>
<sequence length="197" mass="21841">ASHCFGKTPPCECLLLFPPDPIHGNSFCCRCSSEAQCPSPDIQHGKEISPRKDKYTFGHHVEFQCEPGYVLRGSQRIQCWSDGTRPAPECRGESFSLYGTKLKPGPGSNITVVRFSCDEGFALHGDAESRCLADSTWHPPLPSCQPGGYQQGAEKVHYIKTAFECGVPMAEVKTLLEIQKLLLEIKKLNMEIENLNK</sequence>
<feature type="domain" description="Sushi" evidence="6">
    <location>
        <begin position="111"/>
        <end position="146"/>
    </location>
</feature>
<dbReference type="Proteomes" id="UP000694522">
    <property type="component" value="Unplaced"/>
</dbReference>
<dbReference type="CDD" id="cd00033">
    <property type="entry name" value="CCP"/>
    <property type="match status" value="2"/>
</dbReference>
<feature type="disulfide bond" evidence="5">
    <location>
        <begin position="117"/>
        <end position="144"/>
    </location>
</feature>
<evidence type="ECO:0000256" key="2">
    <source>
        <dbReference type="ARBA" id="ARBA00022729"/>
    </source>
</evidence>
<dbReference type="Gene3D" id="1.20.5.3730">
    <property type="match status" value="1"/>
</dbReference>
<dbReference type="Gene3D" id="2.10.70.10">
    <property type="entry name" value="Complement Module, domain 1"/>
    <property type="match status" value="2"/>
</dbReference>
<dbReference type="InterPro" id="IPR000436">
    <property type="entry name" value="Sushi_SCR_CCP_dom"/>
</dbReference>
<organism evidence="7 8">
    <name type="scientific">Amazona collaria</name>
    <name type="common">yellow-billed parrot</name>
    <dbReference type="NCBI Taxonomy" id="241587"/>
    <lineage>
        <taxon>Eukaryota</taxon>
        <taxon>Metazoa</taxon>
        <taxon>Chordata</taxon>
        <taxon>Craniata</taxon>
        <taxon>Vertebrata</taxon>
        <taxon>Euteleostomi</taxon>
        <taxon>Archelosauria</taxon>
        <taxon>Archosauria</taxon>
        <taxon>Dinosauria</taxon>
        <taxon>Saurischia</taxon>
        <taxon>Theropoda</taxon>
        <taxon>Coelurosauria</taxon>
        <taxon>Aves</taxon>
        <taxon>Neognathae</taxon>
        <taxon>Neoaves</taxon>
        <taxon>Telluraves</taxon>
        <taxon>Australaves</taxon>
        <taxon>Psittaciformes</taxon>
        <taxon>Psittacidae</taxon>
        <taxon>Amazona</taxon>
    </lineage>
</organism>
<dbReference type="FunFam" id="2.10.70.10:FF:000014">
    <property type="entry name" value="Membrane cofactor protein"/>
    <property type="match status" value="1"/>
</dbReference>
<reference evidence="7" key="1">
    <citation type="submission" date="2025-08" db="UniProtKB">
        <authorList>
            <consortium name="Ensembl"/>
        </authorList>
    </citation>
    <scope>IDENTIFICATION</scope>
</reference>
<comment type="caution">
    <text evidence="5">Lacks conserved residue(s) required for the propagation of feature annotation.</text>
</comment>
<proteinExistence type="predicted"/>
<dbReference type="AlphaFoldDB" id="A0A8B9F3A5"/>
<dbReference type="InterPro" id="IPR051277">
    <property type="entry name" value="SEZ6_CSMD_C4BPB_Regulators"/>
</dbReference>
<dbReference type="PANTHER" id="PTHR45656">
    <property type="entry name" value="PROTEIN CBR-CLEC-78"/>
    <property type="match status" value="1"/>
</dbReference>
<dbReference type="Pfam" id="PF00084">
    <property type="entry name" value="Sushi"/>
    <property type="match status" value="2"/>
</dbReference>
<keyword evidence="8" id="KW-1185">Reference proteome</keyword>
<keyword evidence="3" id="KW-0677">Repeat</keyword>
<name>A0A8B9F3A5_9PSIT</name>
<feature type="domain" description="Sushi" evidence="6">
    <location>
        <begin position="35"/>
        <end position="92"/>
    </location>
</feature>
<dbReference type="InterPro" id="IPR035976">
    <property type="entry name" value="Sushi/SCR/CCP_sf"/>
</dbReference>
<dbReference type="PANTHER" id="PTHR45656:SF4">
    <property type="entry name" value="PROTEIN CBR-CLEC-78"/>
    <property type="match status" value="1"/>
</dbReference>
<evidence type="ECO:0000256" key="3">
    <source>
        <dbReference type="ARBA" id="ARBA00022737"/>
    </source>
</evidence>
<reference evidence="7" key="2">
    <citation type="submission" date="2025-09" db="UniProtKB">
        <authorList>
            <consortium name="Ensembl"/>
        </authorList>
    </citation>
    <scope>IDENTIFICATION</scope>
</reference>
<evidence type="ECO:0000256" key="1">
    <source>
        <dbReference type="ARBA" id="ARBA00022659"/>
    </source>
</evidence>
<evidence type="ECO:0000256" key="4">
    <source>
        <dbReference type="ARBA" id="ARBA00023157"/>
    </source>
</evidence>
<keyword evidence="4 5" id="KW-1015">Disulfide bond</keyword>
<evidence type="ECO:0000313" key="7">
    <source>
        <dbReference type="Ensembl" id="ENSACOP00000004121.1"/>
    </source>
</evidence>
<keyword evidence="2" id="KW-0732">Signal</keyword>
<dbReference type="SMART" id="SM00032">
    <property type="entry name" value="CCP"/>
    <property type="match status" value="2"/>
</dbReference>